<dbReference type="EMBL" id="BNDZ01000005">
    <property type="protein sequence ID" value="GHI45555.1"/>
    <property type="molecule type" value="Genomic_DNA"/>
</dbReference>
<dbReference type="AlphaFoldDB" id="A0AA37BVD2"/>
<evidence type="ECO:0000256" key="1">
    <source>
        <dbReference type="SAM" id="MobiDB-lite"/>
    </source>
</evidence>
<sequence>MAREVVGGEVMRESVEGGGAPADEPTSRGRQTQGQLRRDPLPRERGQDLRAGERKDPEYGQVPRPGRTVGVRSEDDRDVLADPHRQPRGGVPRAPRGEGGRWRRTRLPEERQESVPDECGTLAPAGDGKDQTRTETNRSGAAAPRPGRPNGSTAGPPPATSGRSNSRSSESAMTASAAGPCSAQAGPP</sequence>
<feature type="compositionally biased region" description="Basic and acidic residues" evidence="1">
    <location>
        <begin position="95"/>
        <end position="114"/>
    </location>
</feature>
<feature type="compositionally biased region" description="Basic and acidic residues" evidence="1">
    <location>
        <begin position="127"/>
        <end position="136"/>
    </location>
</feature>
<feature type="compositionally biased region" description="Low complexity" evidence="1">
    <location>
        <begin position="160"/>
        <end position="179"/>
    </location>
</feature>
<dbReference type="Proteomes" id="UP001051844">
    <property type="component" value="Unassembled WGS sequence"/>
</dbReference>
<evidence type="ECO:0000313" key="2">
    <source>
        <dbReference type="EMBL" id="GHI45555.1"/>
    </source>
</evidence>
<name>A0AA37BVD2_9ACTN</name>
<proteinExistence type="predicted"/>
<evidence type="ECO:0000313" key="3">
    <source>
        <dbReference type="Proteomes" id="UP001051844"/>
    </source>
</evidence>
<protein>
    <submittedName>
        <fullName evidence="2">Uncharacterized protein</fullName>
    </submittedName>
</protein>
<accession>A0AA37BVD2</accession>
<feature type="region of interest" description="Disordered" evidence="1">
    <location>
        <begin position="1"/>
        <end position="188"/>
    </location>
</feature>
<organism evidence="2 3">
    <name type="scientific">Streptomyces albidoflavus</name>
    <dbReference type="NCBI Taxonomy" id="1886"/>
    <lineage>
        <taxon>Bacteria</taxon>
        <taxon>Bacillati</taxon>
        <taxon>Actinomycetota</taxon>
        <taxon>Actinomycetes</taxon>
        <taxon>Kitasatosporales</taxon>
        <taxon>Streptomycetaceae</taxon>
        <taxon>Streptomyces</taxon>
        <taxon>Streptomyces albidoflavus group</taxon>
    </lineage>
</organism>
<gene>
    <name evidence="2" type="ORF">ScoT_17290</name>
</gene>
<feature type="compositionally biased region" description="Basic and acidic residues" evidence="1">
    <location>
        <begin position="72"/>
        <end position="85"/>
    </location>
</feature>
<feature type="compositionally biased region" description="Basic and acidic residues" evidence="1">
    <location>
        <begin position="36"/>
        <end position="58"/>
    </location>
</feature>
<comment type="caution">
    <text evidence="2">The sequence shown here is derived from an EMBL/GenBank/DDBJ whole genome shotgun (WGS) entry which is preliminary data.</text>
</comment>
<reference evidence="2" key="1">
    <citation type="submission" date="2022-09" db="EMBL/GenBank/DDBJ databases">
        <title>Whole genome shotgun sequence of Streptomyces albidoflavus NBRC 12854.</title>
        <authorList>
            <person name="Komaki H."/>
            <person name="Tamura T."/>
        </authorList>
    </citation>
    <scope>NUCLEOTIDE SEQUENCE</scope>
    <source>
        <strain evidence="2">NBRC 12854</strain>
    </source>
</reference>